<feature type="domain" description="HTH lysR-type" evidence="5">
    <location>
        <begin position="1"/>
        <end position="58"/>
    </location>
</feature>
<dbReference type="Pfam" id="PF00126">
    <property type="entry name" value="HTH_1"/>
    <property type="match status" value="1"/>
</dbReference>
<evidence type="ECO:0000259" key="5">
    <source>
        <dbReference type="PROSITE" id="PS50931"/>
    </source>
</evidence>
<protein>
    <submittedName>
        <fullName evidence="6">LysR family transcriptional regulator</fullName>
    </submittedName>
</protein>
<dbReference type="Pfam" id="PF03466">
    <property type="entry name" value="LysR_substrate"/>
    <property type="match status" value="1"/>
</dbReference>
<dbReference type="PANTHER" id="PTHR30126">
    <property type="entry name" value="HTH-TYPE TRANSCRIPTIONAL REGULATOR"/>
    <property type="match status" value="1"/>
</dbReference>
<comment type="caution">
    <text evidence="6">The sequence shown here is derived from an EMBL/GenBank/DDBJ whole genome shotgun (WGS) entry which is preliminary data.</text>
</comment>
<dbReference type="SUPFAM" id="SSF46785">
    <property type="entry name" value="Winged helix' DNA-binding domain"/>
    <property type="match status" value="1"/>
</dbReference>
<dbReference type="PRINTS" id="PR00039">
    <property type="entry name" value="HTHLYSR"/>
</dbReference>
<dbReference type="SUPFAM" id="SSF53850">
    <property type="entry name" value="Periplasmic binding protein-like II"/>
    <property type="match status" value="1"/>
</dbReference>
<evidence type="ECO:0000256" key="4">
    <source>
        <dbReference type="ARBA" id="ARBA00023163"/>
    </source>
</evidence>
<dbReference type="Gene3D" id="3.40.190.10">
    <property type="entry name" value="Periplasmic binding protein-like II"/>
    <property type="match status" value="2"/>
</dbReference>
<accession>A0ABU5KPE5</accession>
<dbReference type="InterPro" id="IPR036390">
    <property type="entry name" value="WH_DNA-bd_sf"/>
</dbReference>
<evidence type="ECO:0000313" key="7">
    <source>
        <dbReference type="Proteomes" id="UP001292084"/>
    </source>
</evidence>
<dbReference type="Proteomes" id="UP001292084">
    <property type="component" value="Unassembled WGS sequence"/>
</dbReference>
<dbReference type="PANTHER" id="PTHR30126:SF40">
    <property type="entry name" value="HTH-TYPE TRANSCRIPTIONAL REGULATOR GLTR"/>
    <property type="match status" value="1"/>
</dbReference>
<dbReference type="Gene3D" id="1.10.10.10">
    <property type="entry name" value="Winged helix-like DNA-binding domain superfamily/Winged helix DNA-binding domain"/>
    <property type="match status" value="1"/>
</dbReference>
<reference evidence="6 7" key="1">
    <citation type="submission" date="2023-12" db="EMBL/GenBank/DDBJ databases">
        <title>Jeotgalibacillus haloalkaliphilus sp. nov., a novel salt-tolerant bacteria, isolated from the estuary of the Fenhe River into the Yellow River.</title>
        <authorList>
            <person name="Li Y."/>
        </authorList>
    </citation>
    <scope>NUCLEOTIDE SEQUENCE [LARGE SCALE GENOMIC DNA]</scope>
    <source>
        <strain evidence="6 7">HH7-29</strain>
    </source>
</reference>
<gene>
    <name evidence="6" type="ORF">UFB30_10250</name>
</gene>
<keyword evidence="3" id="KW-0238">DNA-binding</keyword>
<dbReference type="InterPro" id="IPR036388">
    <property type="entry name" value="WH-like_DNA-bd_sf"/>
</dbReference>
<evidence type="ECO:0000256" key="2">
    <source>
        <dbReference type="ARBA" id="ARBA00023015"/>
    </source>
</evidence>
<keyword evidence="4" id="KW-0804">Transcription</keyword>
<dbReference type="InterPro" id="IPR000847">
    <property type="entry name" value="LysR_HTH_N"/>
</dbReference>
<organism evidence="6 7">
    <name type="scientific">Jeotgalibacillus haloalkalitolerans</name>
    <dbReference type="NCBI Taxonomy" id="3104292"/>
    <lineage>
        <taxon>Bacteria</taxon>
        <taxon>Bacillati</taxon>
        <taxon>Bacillota</taxon>
        <taxon>Bacilli</taxon>
        <taxon>Bacillales</taxon>
        <taxon>Caryophanaceae</taxon>
        <taxon>Jeotgalibacillus</taxon>
    </lineage>
</organism>
<dbReference type="RefSeq" id="WP_322421588.1">
    <property type="nucleotide sequence ID" value="NZ_JAXQNN010000003.1"/>
</dbReference>
<comment type="similarity">
    <text evidence="1">Belongs to the LysR transcriptional regulatory family.</text>
</comment>
<evidence type="ECO:0000256" key="3">
    <source>
        <dbReference type="ARBA" id="ARBA00023125"/>
    </source>
</evidence>
<dbReference type="PROSITE" id="PS50931">
    <property type="entry name" value="HTH_LYSR"/>
    <property type="match status" value="1"/>
</dbReference>
<dbReference type="InterPro" id="IPR005119">
    <property type="entry name" value="LysR_subst-bd"/>
</dbReference>
<name>A0ABU5KPE5_9BACL</name>
<proteinExistence type="inferred from homology"/>
<dbReference type="EMBL" id="JAXQNN010000003">
    <property type="protein sequence ID" value="MDZ5712606.1"/>
    <property type="molecule type" value="Genomic_DNA"/>
</dbReference>
<evidence type="ECO:0000313" key="6">
    <source>
        <dbReference type="EMBL" id="MDZ5712606.1"/>
    </source>
</evidence>
<evidence type="ECO:0000256" key="1">
    <source>
        <dbReference type="ARBA" id="ARBA00009437"/>
    </source>
</evidence>
<sequence length="294" mass="32810">MNLHALRQFTSVVQTGSVTNAAKALHISQPAITMQIRNLEKELGVTLFRAKGRGIQLTDAGEFIYQEARKLFSVEEEVERKIEQYTNGVTGKVRLFATNFPASYLVPGWIAGFKNLYPSVDIDLSSGHTERAIEKLKTYEVDIAIIASHFPIPDDIETTSLLKDELSFIVPKNHPLASGVVEFNDLTDETFILRGEGSSTKALVESLCRVRQIRLKKEPVKVERMEEAVKIVASGYGITLAPTLVIAPYLEEEQIDIVQLKDVQISREIKLCLRKGDSLAPVAGNLRDFILQEK</sequence>
<keyword evidence="7" id="KW-1185">Reference proteome</keyword>
<keyword evidence="2" id="KW-0805">Transcription regulation</keyword>